<accession>A0A6M0IR54</accession>
<organism evidence="1 2">
    <name type="scientific">Spirosoma agri</name>
    <dbReference type="NCBI Taxonomy" id="1987381"/>
    <lineage>
        <taxon>Bacteria</taxon>
        <taxon>Pseudomonadati</taxon>
        <taxon>Bacteroidota</taxon>
        <taxon>Cytophagia</taxon>
        <taxon>Cytophagales</taxon>
        <taxon>Cytophagaceae</taxon>
        <taxon>Spirosoma</taxon>
    </lineage>
</organism>
<dbReference type="InterPro" id="IPR013783">
    <property type="entry name" value="Ig-like_fold"/>
</dbReference>
<evidence type="ECO:0000313" key="1">
    <source>
        <dbReference type="EMBL" id="NEU70810.1"/>
    </source>
</evidence>
<reference evidence="1 2" key="1">
    <citation type="submission" date="2020-02" db="EMBL/GenBank/DDBJ databases">
        <title>Draft genome sequence of two Spirosoma agri KCTC 52727 and Spirosoma terrae KCTC 52035.</title>
        <authorList>
            <person name="Rojas J."/>
            <person name="Ambika Manirajan B."/>
            <person name="Ratering S."/>
            <person name="Suarez C."/>
            <person name="Schnell S."/>
        </authorList>
    </citation>
    <scope>NUCLEOTIDE SEQUENCE [LARGE SCALE GENOMIC DNA]</scope>
    <source>
        <strain evidence="1 2">KCTC 52727</strain>
    </source>
</reference>
<dbReference type="Gene3D" id="2.60.40.10">
    <property type="entry name" value="Immunoglobulins"/>
    <property type="match status" value="2"/>
</dbReference>
<dbReference type="RefSeq" id="WP_164044123.1">
    <property type="nucleotide sequence ID" value="NZ_JAAGNZ010000009.1"/>
</dbReference>
<evidence type="ECO:0000313" key="2">
    <source>
        <dbReference type="Proteomes" id="UP000477386"/>
    </source>
</evidence>
<comment type="caution">
    <text evidence="1">The sequence shown here is derived from an EMBL/GenBank/DDBJ whole genome shotgun (WGS) entry which is preliminary data.</text>
</comment>
<sequence length="595" mass="63025">MQNNYNRVTRQDWLVISILALCLALPTSILAQTGRPLVLTVPTYSCATGAITFNTTGGDGSPITFTAPGITRQSVFSQSGIVEEGLRNDPKPITILATQRAYTTSLTFDLAVYCLVSSFPSPVLVSPIDNLTLTVGEQLDHYDASTHFKDPIIYHGLGYTPAAFRAMNTPPGLAFIDATTGASKVAYFTGAPTVPGVYSVTVTCYFYPSITNDLATSTTFTITVVDKPVVNPPSGSNLALTQPTYNCSTGAITFNTTGGDGTPIEFQAPGITAWTTNPNHILDACARSCADVPPFMISARQQGKLTTYTWSRQDYCALTPSVVRVNPISDMTATVGQGIYYAIGAAFSSSPTTNWSVSAQGLPPGVSYFFRQEGGGSPNPTWALIGTPTMAGTYLVTASASANGGSASTTFKYIVTSATNPLTLTAPTYNCLTGAITFNTSGGDGTPIEFKSIGITDWTGNATQLVDRESRTASDVMPFTLMARQSGQIVTLSWNLKAACGRARLGVDDTDGQLSLTVLGNPVHDQLKVLVAGVPGQSVQLRLTDAGGRLLEKRTIESAGVREEQHFRLDQSSGGLLLLQATTSTQHHTVKVVRH</sequence>
<gene>
    <name evidence="1" type="ORF">GK091_28355</name>
</gene>
<protein>
    <recommendedName>
        <fullName evidence="3">T9SS type A sorting domain-containing protein</fullName>
    </recommendedName>
</protein>
<keyword evidence="2" id="KW-1185">Reference proteome</keyword>
<name>A0A6M0IR54_9BACT</name>
<dbReference type="AlphaFoldDB" id="A0A6M0IR54"/>
<evidence type="ECO:0008006" key="3">
    <source>
        <dbReference type="Google" id="ProtNLM"/>
    </source>
</evidence>
<dbReference type="EMBL" id="JAAGNZ010000009">
    <property type="protein sequence ID" value="NEU70810.1"/>
    <property type="molecule type" value="Genomic_DNA"/>
</dbReference>
<dbReference type="Proteomes" id="UP000477386">
    <property type="component" value="Unassembled WGS sequence"/>
</dbReference>
<proteinExistence type="predicted"/>